<dbReference type="EMBL" id="UOFG01000058">
    <property type="protein sequence ID" value="VAW59030.1"/>
    <property type="molecule type" value="Genomic_DNA"/>
</dbReference>
<dbReference type="Gene3D" id="2.40.110.10">
    <property type="entry name" value="Butyryl-CoA Dehydrogenase, subunit A, domain 2"/>
    <property type="match status" value="1"/>
</dbReference>
<proteinExistence type="inferred from homology"/>
<reference evidence="9" key="1">
    <citation type="submission" date="2018-06" db="EMBL/GenBank/DDBJ databases">
        <authorList>
            <person name="Zhirakovskaya E."/>
        </authorList>
    </citation>
    <scope>NUCLEOTIDE SEQUENCE</scope>
</reference>
<organism evidence="9">
    <name type="scientific">hydrothermal vent metagenome</name>
    <dbReference type="NCBI Taxonomy" id="652676"/>
    <lineage>
        <taxon>unclassified sequences</taxon>
        <taxon>metagenomes</taxon>
        <taxon>ecological metagenomes</taxon>
    </lineage>
</organism>
<feature type="domain" description="Acyl-CoA dehydrogenase/oxidase C-terminal" evidence="6">
    <location>
        <begin position="226"/>
        <end position="374"/>
    </location>
</feature>
<dbReference type="GO" id="GO:0006552">
    <property type="term" value="P:L-leucine catabolic process"/>
    <property type="evidence" value="ECO:0007669"/>
    <property type="project" value="TreeGrafter"/>
</dbReference>
<dbReference type="GO" id="GO:0008470">
    <property type="term" value="F:3-methylbutanoyl-CoA dehydrogenase activity"/>
    <property type="evidence" value="ECO:0007669"/>
    <property type="project" value="UniProtKB-EC"/>
</dbReference>
<evidence type="ECO:0000313" key="9">
    <source>
        <dbReference type="EMBL" id="VAW59030.1"/>
    </source>
</evidence>
<dbReference type="FunFam" id="1.10.540.10:FF:000007">
    <property type="entry name" value="Isovaleryl-CoA dehydrogenase, mitochondrial"/>
    <property type="match status" value="1"/>
</dbReference>
<keyword evidence="4" id="KW-0274">FAD</keyword>
<dbReference type="Pfam" id="PF00441">
    <property type="entry name" value="Acyl-CoA_dh_1"/>
    <property type="match status" value="1"/>
</dbReference>
<feature type="domain" description="Acyl-CoA dehydrogenase/oxidase N-terminal" evidence="8">
    <location>
        <begin position="3"/>
        <end position="113"/>
    </location>
</feature>
<name>A0A3B0X2T5_9ZZZZ</name>
<dbReference type="InterPro" id="IPR006091">
    <property type="entry name" value="Acyl-CoA_Oxase/DH_mid-dom"/>
</dbReference>
<evidence type="ECO:0000256" key="5">
    <source>
        <dbReference type="ARBA" id="ARBA00023002"/>
    </source>
</evidence>
<dbReference type="SUPFAM" id="SSF47203">
    <property type="entry name" value="Acyl-CoA dehydrogenase C-terminal domain-like"/>
    <property type="match status" value="1"/>
</dbReference>
<gene>
    <name evidence="9" type="ORF">MNBD_GAMMA11-1106</name>
</gene>
<feature type="domain" description="Acyl-CoA oxidase/dehydrogenase middle" evidence="7">
    <location>
        <begin position="117"/>
        <end position="213"/>
    </location>
</feature>
<dbReference type="Gene3D" id="1.10.540.10">
    <property type="entry name" value="Acyl-CoA dehydrogenase/oxidase, N-terminal domain"/>
    <property type="match status" value="1"/>
</dbReference>
<dbReference type="EC" id="1.3.8.4" evidence="9"/>
<evidence type="ECO:0000256" key="2">
    <source>
        <dbReference type="ARBA" id="ARBA00009347"/>
    </source>
</evidence>
<evidence type="ECO:0000259" key="8">
    <source>
        <dbReference type="Pfam" id="PF02771"/>
    </source>
</evidence>
<dbReference type="Pfam" id="PF02771">
    <property type="entry name" value="Acyl-CoA_dh_N"/>
    <property type="match status" value="1"/>
</dbReference>
<dbReference type="InterPro" id="IPR013786">
    <property type="entry name" value="AcylCoA_DH/ox_N"/>
</dbReference>
<evidence type="ECO:0000256" key="3">
    <source>
        <dbReference type="ARBA" id="ARBA00022630"/>
    </source>
</evidence>
<dbReference type="GO" id="GO:0050660">
    <property type="term" value="F:flavin adenine dinucleotide binding"/>
    <property type="evidence" value="ECO:0007669"/>
    <property type="project" value="InterPro"/>
</dbReference>
<sequence>MSELQWFRDEVREFCEQHVAPLAKQIDEEDNIPRSLWNALGDAGLLGITIPEKYGGRNLGYLAHIIAVEELSRASGTVGFAYADHSNICLNNLYIHGTEDQCERYVRKLCSGEFIGALSMSEPDAGSDVVGSMKCHAEKKSDHWLASGTKKWCTNGNCADVIIVYMRTADASAGAHCMTAFLLDNTIENWQRGEKENKLGMRGADNCELYFDNTKIPLNNQLGEENEGVKVLMSGLDTERLLLAAGPIGIMQSAMDLVLPYVRERKQFGKPVGQFELMQAKLAKMYTALQTARAFVYKTAMEFDQGNISRINAASCAYYASHVGVKVALEAIQSLGGIGYMNHCDAGRFLRDIKIYEIGGGTNEIRQMLIGRELFNADPEWY</sequence>
<dbReference type="InterPro" id="IPR009100">
    <property type="entry name" value="AcylCoA_DH/oxidase_NM_dom_sf"/>
</dbReference>
<dbReference type="FunFam" id="1.20.140.10:FF:000001">
    <property type="entry name" value="Acyl-CoA dehydrogenase"/>
    <property type="match status" value="1"/>
</dbReference>
<dbReference type="InterPro" id="IPR037069">
    <property type="entry name" value="AcylCoA_DH/ox_N_sf"/>
</dbReference>
<dbReference type="Pfam" id="PF02770">
    <property type="entry name" value="Acyl-CoA_dh_M"/>
    <property type="match status" value="1"/>
</dbReference>
<dbReference type="PANTHER" id="PTHR43884:SF12">
    <property type="entry name" value="ISOVALERYL-COA DEHYDROGENASE, MITOCHONDRIAL-RELATED"/>
    <property type="match status" value="1"/>
</dbReference>
<protein>
    <submittedName>
        <fullName evidence="9">Isovaleryl-CoA dehydrogenase</fullName>
        <ecNumber evidence="9">1.3.8.4</ecNumber>
    </submittedName>
</protein>
<dbReference type="InterPro" id="IPR046373">
    <property type="entry name" value="Acyl-CoA_Oxase/DH_mid-dom_sf"/>
</dbReference>
<evidence type="ECO:0000259" key="7">
    <source>
        <dbReference type="Pfam" id="PF02770"/>
    </source>
</evidence>
<keyword evidence="5 9" id="KW-0560">Oxidoreductase</keyword>
<accession>A0A3B0X2T5</accession>
<dbReference type="InterPro" id="IPR036250">
    <property type="entry name" value="AcylCo_DH-like_C"/>
</dbReference>
<dbReference type="AlphaFoldDB" id="A0A3B0X2T5"/>
<evidence type="ECO:0000256" key="4">
    <source>
        <dbReference type="ARBA" id="ARBA00022827"/>
    </source>
</evidence>
<evidence type="ECO:0000259" key="6">
    <source>
        <dbReference type="Pfam" id="PF00441"/>
    </source>
</evidence>
<dbReference type="Gene3D" id="1.20.140.10">
    <property type="entry name" value="Butyryl-CoA Dehydrogenase, subunit A, domain 3"/>
    <property type="match status" value="1"/>
</dbReference>
<dbReference type="InterPro" id="IPR009075">
    <property type="entry name" value="AcylCo_DH/oxidase_C"/>
</dbReference>
<comment type="similarity">
    <text evidence="2">Belongs to the acyl-CoA dehydrogenase family.</text>
</comment>
<evidence type="ECO:0000256" key="1">
    <source>
        <dbReference type="ARBA" id="ARBA00001974"/>
    </source>
</evidence>
<keyword evidence="3" id="KW-0285">Flavoprotein</keyword>
<comment type="cofactor">
    <cofactor evidence="1">
        <name>FAD</name>
        <dbReference type="ChEBI" id="CHEBI:57692"/>
    </cofactor>
</comment>
<dbReference type="PANTHER" id="PTHR43884">
    <property type="entry name" value="ACYL-COA DEHYDROGENASE"/>
    <property type="match status" value="1"/>
</dbReference>
<dbReference type="SUPFAM" id="SSF56645">
    <property type="entry name" value="Acyl-CoA dehydrogenase NM domain-like"/>
    <property type="match status" value="1"/>
</dbReference>